<dbReference type="Proteomes" id="UP000255297">
    <property type="component" value="Unassembled WGS sequence"/>
</dbReference>
<sequence>MINNKNSLDKITLETSINPVILKDIYEYCAWANIKDINLFIEKSAKCYLEDKNLKQRKE</sequence>
<evidence type="ECO:0000313" key="1">
    <source>
        <dbReference type="EMBL" id="STY29525.1"/>
    </source>
</evidence>
<reference evidence="1 2" key="1">
    <citation type="submission" date="2018-06" db="EMBL/GenBank/DDBJ databases">
        <authorList>
            <consortium name="Pathogen Informatics"/>
            <person name="Doyle S."/>
        </authorList>
    </citation>
    <scope>NUCLEOTIDE SEQUENCE [LARGE SCALE GENOMIC DNA]</scope>
    <source>
        <strain evidence="1 2">NCTC11532</strain>
    </source>
</reference>
<name>A0A378LRF7_9GAMM</name>
<dbReference type="EMBL" id="UGPB01000001">
    <property type="protein sequence ID" value="STY29525.1"/>
    <property type="molecule type" value="Genomic_DNA"/>
</dbReference>
<proteinExistence type="predicted"/>
<accession>A0A378LRF7</accession>
<organism evidence="1 2">
    <name type="scientific">Legionella wadsworthii</name>
    <dbReference type="NCBI Taxonomy" id="28088"/>
    <lineage>
        <taxon>Bacteria</taxon>
        <taxon>Pseudomonadati</taxon>
        <taxon>Pseudomonadota</taxon>
        <taxon>Gammaproteobacteria</taxon>
        <taxon>Legionellales</taxon>
        <taxon>Legionellaceae</taxon>
        <taxon>Legionella</taxon>
    </lineage>
</organism>
<protein>
    <submittedName>
        <fullName evidence="1">Uncharacterized protein</fullName>
    </submittedName>
</protein>
<gene>
    <name evidence="1" type="ORF">NCTC11532_01712</name>
</gene>
<dbReference type="RefSeq" id="WP_031565392.1">
    <property type="nucleotide sequence ID" value="NZ_CAAAIS010000003.1"/>
</dbReference>
<dbReference type="AlphaFoldDB" id="A0A378LRF7"/>
<evidence type="ECO:0000313" key="2">
    <source>
        <dbReference type="Proteomes" id="UP000255297"/>
    </source>
</evidence>
<keyword evidence="2" id="KW-1185">Reference proteome</keyword>
<dbReference type="OrthoDB" id="9956703at2"/>